<dbReference type="InterPro" id="IPR011437">
    <property type="entry name" value="DUF1540"/>
</dbReference>
<comment type="caution">
    <text evidence="2">The sequence shown here is derived from an EMBL/GenBank/DDBJ whole genome shotgun (WGS) entry which is preliminary data.</text>
</comment>
<feature type="domain" description="DUF1540" evidence="1">
    <location>
        <begin position="5"/>
        <end position="46"/>
    </location>
</feature>
<name>A0ABT9XFB5_9BACL</name>
<proteinExistence type="predicted"/>
<dbReference type="Proteomes" id="UP001232973">
    <property type="component" value="Unassembled WGS sequence"/>
</dbReference>
<gene>
    <name evidence="2" type="ORF">J2S03_000235</name>
</gene>
<protein>
    <recommendedName>
        <fullName evidence="1">DUF1540 domain-containing protein</fullName>
    </recommendedName>
</protein>
<evidence type="ECO:0000313" key="2">
    <source>
        <dbReference type="EMBL" id="MDQ0188431.1"/>
    </source>
</evidence>
<evidence type="ECO:0000259" key="1">
    <source>
        <dbReference type="Pfam" id="PF07561"/>
    </source>
</evidence>
<evidence type="ECO:0000313" key="3">
    <source>
        <dbReference type="Proteomes" id="UP001232973"/>
    </source>
</evidence>
<keyword evidence="3" id="KW-1185">Reference proteome</keyword>
<reference evidence="2 3" key="1">
    <citation type="submission" date="2023-07" db="EMBL/GenBank/DDBJ databases">
        <title>Genomic Encyclopedia of Type Strains, Phase IV (KMG-IV): sequencing the most valuable type-strain genomes for metagenomic binning, comparative biology and taxonomic classification.</title>
        <authorList>
            <person name="Goeker M."/>
        </authorList>
    </citation>
    <scope>NUCLEOTIDE SEQUENCE [LARGE SCALE GENOMIC DNA]</scope>
    <source>
        <strain evidence="2 3">DSM 4006</strain>
    </source>
</reference>
<dbReference type="EMBL" id="JAUSTP010000001">
    <property type="protein sequence ID" value="MDQ0188431.1"/>
    <property type="molecule type" value="Genomic_DNA"/>
</dbReference>
<accession>A0ABT9XFB5</accession>
<dbReference type="Pfam" id="PF07561">
    <property type="entry name" value="DUF1540"/>
    <property type="match status" value="1"/>
</dbReference>
<organism evidence="2 3">
    <name type="scientific">Alicyclobacillus cycloheptanicus</name>
    <dbReference type="NCBI Taxonomy" id="1457"/>
    <lineage>
        <taxon>Bacteria</taxon>
        <taxon>Bacillati</taxon>
        <taxon>Bacillota</taxon>
        <taxon>Bacilli</taxon>
        <taxon>Bacillales</taxon>
        <taxon>Alicyclobacillaceae</taxon>
        <taxon>Alicyclobacillus</taxon>
    </lineage>
</organism>
<dbReference type="RefSeq" id="WP_274455832.1">
    <property type="nucleotide sequence ID" value="NZ_CP067097.1"/>
</dbReference>
<sequence length="64" mass="7212">MPKGVKCYVEECVFYDNTDCVADAIEVRSNGNDIVGTNKGTMCATFSFRDFDDGHVHRQPEIHQ</sequence>